<protein>
    <submittedName>
        <fullName evidence="3">Uncharacterized protein</fullName>
    </submittedName>
</protein>
<feature type="transmembrane region" description="Helical" evidence="2">
    <location>
        <begin position="42"/>
        <end position="63"/>
    </location>
</feature>
<sequence length="207" mass="21205">MIANVSSVILKCCSLACVIGAAGLWAGSEVDSRPKKRDEQTLVGGAIWSQLIIPLGLIISMVVEEELSTLLVTCLVAFGTYWFTKYALMDGRFLDKPANITNTQKSNKSQDGSGDGGGSGDGMGSGDGIGGSGYYGGSGHGEKYPGTHEGRPGGPGVAPGGQDLYGPGAGPPGTADSHMVPPGPHSPPQKPDNELTPDPTPGQELFY</sequence>
<proteinExistence type="predicted"/>
<feature type="region of interest" description="Disordered" evidence="1">
    <location>
        <begin position="101"/>
        <end position="207"/>
    </location>
</feature>
<keyword evidence="4" id="KW-1185">Reference proteome</keyword>
<evidence type="ECO:0000256" key="2">
    <source>
        <dbReference type="SAM" id="Phobius"/>
    </source>
</evidence>
<organism evidence="3 4">
    <name type="scientific">Leptosia nina</name>
    <dbReference type="NCBI Taxonomy" id="320188"/>
    <lineage>
        <taxon>Eukaryota</taxon>
        <taxon>Metazoa</taxon>
        <taxon>Ecdysozoa</taxon>
        <taxon>Arthropoda</taxon>
        <taxon>Hexapoda</taxon>
        <taxon>Insecta</taxon>
        <taxon>Pterygota</taxon>
        <taxon>Neoptera</taxon>
        <taxon>Endopterygota</taxon>
        <taxon>Lepidoptera</taxon>
        <taxon>Glossata</taxon>
        <taxon>Ditrysia</taxon>
        <taxon>Papilionoidea</taxon>
        <taxon>Pieridae</taxon>
        <taxon>Pierinae</taxon>
        <taxon>Leptosia</taxon>
    </lineage>
</organism>
<evidence type="ECO:0000313" key="4">
    <source>
        <dbReference type="Proteomes" id="UP001497472"/>
    </source>
</evidence>
<feature type="compositionally biased region" description="Gly residues" evidence="1">
    <location>
        <begin position="113"/>
        <end position="139"/>
    </location>
</feature>
<name>A0AAV1IW80_9NEOP</name>
<dbReference type="Proteomes" id="UP001497472">
    <property type="component" value="Unassembled WGS sequence"/>
</dbReference>
<reference evidence="3 4" key="1">
    <citation type="submission" date="2023-11" db="EMBL/GenBank/DDBJ databases">
        <authorList>
            <person name="Okamura Y."/>
        </authorList>
    </citation>
    <scope>NUCLEOTIDE SEQUENCE [LARGE SCALE GENOMIC DNA]</scope>
</reference>
<dbReference type="AlphaFoldDB" id="A0AAV1IW80"/>
<feature type="compositionally biased region" description="Basic and acidic residues" evidence="1">
    <location>
        <begin position="140"/>
        <end position="151"/>
    </location>
</feature>
<feature type="compositionally biased region" description="Polar residues" evidence="1">
    <location>
        <begin position="101"/>
        <end position="110"/>
    </location>
</feature>
<comment type="caution">
    <text evidence="3">The sequence shown here is derived from an EMBL/GenBank/DDBJ whole genome shotgun (WGS) entry which is preliminary data.</text>
</comment>
<keyword evidence="2" id="KW-0472">Membrane</keyword>
<gene>
    <name evidence="3" type="ORF">LNINA_LOCUS675</name>
</gene>
<keyword evidence="2" id="KW-1133">Transmembrane helix</keyword>
<evidence type="ECO:0000313" key="3">
    <source>
        <dbReference type="EMBL" id="CAK1540637.1"/>
    </source>
</evidence>
<evidence type="ECO:0000256" key="1">
    <source>
        <dbReference type="SAM" id="MobiDB-lite"/>
    </source>
</evidence>
<feature type="transmembrane region" description="Helical" evidence="2">
    <location>
        <begin position="69"/>
        <end position="88"/>
    </location>
</feature>
<keyword evidence="2" id="KW-0812">Transmembrane</keyword>
<feature type="compositionally biased region" description="Pro residues" evidence="1">
    <location>
        <begin position="181"/>
        <end position="190"/>
    </location>
</feature>
<dbReference type="EMBL" id="CAVLEF010000001">
    <property type="protein sequence ID" value="CAK1540637.1"/>
    <property type="molecule type" value="Genomic_DNA"/>
</dbReference>
<accession>A0AAV1IW80</accession>